<reference evidence="2 3" key="1">
    <citation type="submission" date="2023-08" db="EMBL/GenBank/DDBJ databases">
        <title>The draft genome sequence of Paracraurococcus sp. LOR1-02.</title>
        <authorList>
            <person name="Kingkaew E."/>
            <person name="Tanasupawat S."/>
        </authorList>
    </citation>
    <scope>NUCLEOTIDE SEQUENCE [LARGE SCALE GENOMIC DNA]</scope>
    <source>
        <strain evidence="2 3">LOR1-02</strain>
    </source>
</reference>
<dbReference type="EMBL" id="JAUTWS010000135">
    <property type="protein sequence ID" value="MDO9713913.1"/>
    <property type="molecule type" value="Genomic_DNA"/>
</dbReference>
<keyword evidence="3" id="KW-1185">Reference proteome</keyword>
<organism evidence="2 3">
    <name type="scientific">Paracraurococcus lichenis</name>
    <dbReference type="NCBI Taxonomy" id="3064888"/>
    <lineage>
        <taxon>Bacteria</taxon>
        <taxon>Pseudomonadati</taxon>
        <taxon>Pseudomonadota</taxon>
        <taxon>Alphaproteobacteria</taxon>
        <taxon>Acetobacterales</taxon>
        <taxon>Roseomonadaceae</taxon>
        <taxon>Paracraurococcus</taxon>
    </lineage>
</organism>
<protein>
    <submittedName>
        <fullName evidence="2">Uncharacterized protein</fullName>
    </submittedName>
</protein>
<proteinExistence type="predicted"/>
<dbReference type="Proteomes" id="UP001243009">
    <property type="component" value="Unassembled WGS sequence"/>
</dbReference>
<evidence type="ECO:0000313" key="2">
    <source>
        <dbReference type="EMBL" id="MDO9713913.1"/>
    </source>
</evidence>
<evidence type="ECO:0000256" key="1">
    <source>
        <dbReference type="SAM" id="MobiDB-lite"/>
    </source>
</evidence>
<feature type="region of interest" description="Disordered" evidence="1">
    <location>
        <begin position="1"/>
        <end position="35"/>
    </location>
</feature>
<dbReference type="RefSeq" id="WP_305108760.1">
    <property type="nucleotide sequence ID" value="NZ_JAUTWS010000135.1"/>
</dbReference>
<gene>
    <name evidence="2" type="ORF">Q7A36_36745</name>
</gene>
<sequence length="134" mass="12616">MAAGSGEGADFGERQGGGLAPGGAGLAGEAGGGIGDQRVAQVDGVAVAAAEPGDGLQPAADGADPGAAVAEIGDEGGERGWAGGEAAAAAEVPPVAAVRGRAPSERLLDAGCGRAACEEGRHHAKAQSPTPTVR</sequence>
<name>A0ABT9ECH6_9PROT</name>
<accession>A0ABT9ECH6</accession>
<evidence type="ECO:0000313" key="3">
    <source>
        <dbReference type="Proteomes" id="UP001243009"/>
    </source>
</evidence>
<comment type="caution">
    <text evidence="2">The sequence shown here is derived from an EMBL/GenBank/DDBJ whole genome shotgun (WGS) entry which is preliminary data.</text>
</comment>